<gene>
    <name evidence="2" type="ORF">CGZ75_23190</name>
</gene>
<feature type="transmembrane region" description="Helical" evidence="1">
    <location>
        <begin position="6"/>
        <end position="37"/>
    </location>
</feature>
<dbReference type="Proteomes" id="UP000215145">
    <property type="component" value="Unassembled WGS sequence"/>
</dbReference>
<evidence type="ECO:0000256" key="1">
    <source>
        <dbReference type="SAM" id="Phobius"/>
    </source>
</evidence>
<feature type="transmembrane region" description="Helical" evidence="1">
    <location>
        <begin position="130"/>
        <end position="159"/>
    </location>
</feature>
<proteinExistence type="predicted"/>
<sequence>MDIIGWILVVVLFIVGMAGAVYPILPGALAIYAAFFVYGFFISFKPFGFVFWTLQTIIVAALFIADYVVNAWGVKKFGGSRASVIGSTIGIIIGPFVIPGFGLLIGPLAGAVIGELIVGSSFDKSLKVGFGAIIGLLSSTLVKIILQLTMIILFVIWILM</sequence>
<dbReference type="OrthoDB" id="9808460at2"/>
<feature type="transmembrane region" description="Helical" evidence="1">
    <location>
        <begin position="49"/>
        <end position="69"/>
    </location>
</feature>
<dbReference type="PANTHER" id="PTHR39165:SF1">
    <property type="entry name" value="DUF456 DOMAIN-CONTAINING PROTEIN"/>
    <property type="match status" value="1"/>
</dbReference>
<evidence type="ECO:0000313" key="2">
    <source>
        <dbReference type="EMBL" id="OXM13251.1"/>
    </source>
</evidence>
<keyword evidence="1" id="KW-0472">Membrane</keyword>
<protein>
    <recommendedName>
        <fullName evidence="4">DUF456 domain-containing protein</fullName>
    </recommendedName>
</protein>
<accession>A0A229NTM0</accession>
<dbReference type="Pfam" id="PF04306">
    <property type="entry name" value="DUF456"/>
    <property type="match status" value="1"/>
</dbReference>
<dbReference type="AlphaFoldDB" id="A0A229NTM0"/>
<feature type="transmembrane region" description="Helical" evidence="1">
    <location>
        <begin position="89"/>
        <end position="118"/>
    </location>
</feature>
<keyword evidence="1" id="KW-0812">Transmembrane</keyword>
<evidence type="ECO:0008006" key="4">
    <source>
        <dbReference type="Google" id="ProtNLM"/>
    </source>
</evidence>
<dbReference type="PANTHER" id="PTHR39165">
    <property type="entry name" value="IG HYPOTHETICAL 17883"/>
    <property type="match status" value="1"/>
</dbReference>
<comment type="caution">
    <text evidence="2">The sequence shown here is derived from an EMBL/GenBank/DDBJ whole genome shotgun (WGS) entry which is preliminary data.</text>
</comment>
<reference evidence="2 3" key="1">
    <citation type="submission" date="2017-07" db="EMBL/GenBank/DDBJ databases">
        <title>Paenibacillus herberti R33 genome sequencing and assembly.</title>
        <authorList>
            <person name="Su W."/>
        </authorList>
    </citation>
    <scope>NUCLEOTIDE SEQUENCE [LARGE SCALE GENOMIC DNA]</scope>
    <source>
        <strain evidence="2 3">R33</strain>
    </source>
</reference>
<dbReference type="InterPro" id="IPR007403">
    <property type="entry name" value="DUF456"/>
</dbReference>
<organism evidence="2 3">
    <name type="scientific">Paenibacillus herberti</name>
    <dbReference type="NCBI Taxonomy" id="1619309"/>
    <lineage>
        <taxon>Bacteria</taxon>
        <taxon>Bacillati</taxon>
        <taxon>Bacillota</taxon>
        <taxon>Bacilli</taxon>
        <taxon>Bacillales</taxon>
        <taxon>Paenibacillaceae</taxon>
        <taxon>Paenibacillus</taxon>
    </lineage>
</organism>
<keyword evidence="1" id="KW-1133">Transmembrane helix</keyword>
<keyword evidence="3" id="KW-1185">Reference proteome</keyword>
<evidence type="ECO:0000313" key="3">
    <source>
        <dbReference type="Proteomes" id="UP000215145"/>
    </source>
</evidence>
<name>A0A229NTM0_9BACL</name>
<dbReference type="EMBL" id="NMUQ01000004">
    <property type="protein sequence ID" value="OXM13251.1"/>
    <property type="molecule type" value="Genomic_DNA"/>
</dbReference>
<dbReference type="RefSeq" id="WP_089526980.1">
    <property type="nucleotide sequence ID" value="NZ_NMUQ01000004.1"/>
</dbReference>